<evidence type="ECO:0000313" key="2">
    <source>
        <dbReference type="EMBL" id="KAF9516265.1"/>
    </source>
</evidence>
<evidence type="ECO:0000256" key="1">
    <source>
        <dbReference type="SAM" id="MobiDB-lite"/>
    </source>
</evidence>
<dbReference type="Proteomes" id="UP000886523">
    <property type="component" value="Unassembled WGS sequence"/>
</dbReference>
<proteinExistence type="predicted"/>
<reference evidence="2" key="1">
    <citation type="journal article" date="2020" name="Nat. Commun.">
        <title>Large-scale genome sequencing of mycorrhizal fungi provides insights into the early evolution of symbiotic traits.</title>
        <authorList>
            <person name="Miyauchi S."/>
            <person name="Kiss E."/>
            <person name="Kuo A."/>
            <person name="Drula E."/>
            <person name="Kohler A."/>
            <person name="Sanchez-Garcia M."/>
            <person name="Morin E."/>
            <person name="Andreopoulos B."/>
            <person name="Barry K.W."/>
            <person name="Bonito G."/>
            <person name="Buee M."/>
            <person name="Carver A."/>
            <person name="Chen C."/>
            <person name="Cichocki N."/>
            <person name="Clum A."/>
            <person name="Culley D."/>
            <person name="Crous P.W."/>
            <person name="Fauchery L."/>
            <person name="Girlanda M."/>
            <person name="Hayes R.D."/>
            <person name="Keri Z."/>
            <person name="LaButti K."/>
            <person name="Lipzen A."/>
            <person name="Lombard V."/>
            <person name="Magnuson J."/>
            <person name="Maillard F."/>
            <person name="Murat C."/>
            <person name="Nolan M."/>
            <person name="Ohm R.A."/>
            <person name="Pangilinan J."/>
            <person name="Pereira M.F."/>
            <person name="Perotto S."/>
            <person name="Peter M."/>
            <person name="Pfister S."/>
            <person name="Riley R."/>
            <person name="Sitrit Y."/>
            <person name="Stielow J.B."/>
            <person name="Szollosi G."/>
            <person name="Zifcakova L."/>
            <person name="Stursova M."/>
            <person name="Spatafora J.W."/>
            <person name="Tedersoo L."/>
            <person name="Vaario L.M."/>
            <person name="Yamada A."/>
            <person name="Yan M."/>
            <person name="Wang P."/>
            <person name="Xu J."/>
            <person name="Bruns T."/>
            <person name="Baldrian P."/>
            <person name="Vilgalys R."/>
            <person name="Dunand C."/>
            <person name="Henrissat B."/>
            <person name="Grigoriev I.V."/>
            <person name="Hibbett D."/>
            <person name="Nagy L.G."/>
            <person name="Martin F.M."/>
        </authorList>
    </citation>
    <scope>NUCLEOTIDE SEQUENCE</scope>
    <source>
        <strain evidence="2">UP504</strain>
    </source>
</reference>
<feature type="region of interest" description="Disordered" evidence="1">
    <location>
        <begin position="1"/>
        <end position="96"/>
    </location>
</feature>
<feature type="region of interest" description="Disordered" evidence="1">
    <location>
        <begin position="261"/>
        <end position="284"/>
    </location>
</feature>
<dbReference type="EMBL" id="MU128941">
    <property type="protein sequence ID" value="KAF9516265.1"/>
    <property type="molecule type" value="Genomic_DNA"/>
</dbReference>
<gene>
    <name evidence="2" type="ORF">BS47DRAFT_1341097</name>
</gene>
<name>A0A9P6DZS0_9AGAM</name>
<feature type="compositionally biased region" description="Polar residues" evidence="1">
    <location>
        <begin position="80"/>
        <end position="91"/>
    </location>
</feature>
<sequence length="284" mass="30971">MAHKHPAVHARASRASAFTVSAVLEGPTTPERRSQSSYSPPPWAPTTQPSDDHAQGSQWSGSSLGVPPPPSHPVHESGSAPSMTEDQQDPQFFNCDITGTHPALLLPYRPTVFPSDIGPHDLNHISTHSVAADNAKPGLSPMGGLDELMRFDAIPLNPVPAVPSDRAHYASIPLISGDVRVESQHTSPPSPMAGHNIHRFPPPHHHHHYNVPIEFSPAERLPRPLFPRSFDSHIHTHFGVQCYVQSLEKWPDSYDRGSIRFDGSHSRGLKSEHPVGSSDTMCPN</sequence>
<organism evidence="2 3">
    <name type="scientific">Hydnum rufescens UP504</name>
    <dbReference type="NCBI Taxonomy" id="1448309"/>
    <lineage>
        <taxon>Eukaryota</taxon>
        <taxon>Fungi</taxon>
        <taxon>Dikarya</taxon>
        <taxon>Basidiomycota</taxon>
        <taxon>Agaricomycotina</taxon>
        <taxon>Agaricomycetes</taxon>
        <taxon>Cantharellales</taxon>
        <taxon>Hydnaceae</taxon>
        <taxon>Hydnum</taxon>
    </lineage>
</organism>
<evidence type="ECO:0000313" key="3">
    <source>
        <dbReference type="Proteomes" id="UP000886523"/>
    </source>
</evidence>
<accession>A0A9P6DZS0</accession>
<protein>
    <submittedName>
        <fullName evidence="2">Uncharacterized protein</fullName>
    </submittedName>
</protein>
<feature type="compositionally biased region" description="Basic and acidic residues" evidence="1">
    <location>
        <begin position="261"/>
        <end position="273"/>
    </location>
</feature>
<feature type="non-terminal residue" evidence="2">
    <location>
        <position position="284"/>
    </location>
</feature>
<keyword evidence="3" id="KW-1185">Reference proteome</keyword>
<dbReference type="AlphaFoldDB" id="A0A9P6DZS0"/>
<feature type="compositionally biased region" description="Polar residues" evidence="1">
    <location>
        <begin position="45"/>
        <end position="59"/>
    </location>
</feature>
<comment type="caution">
    <text evidence="2">The sequence shown here is derived from an EMBL/GenBank/DDBJ whole genome shotgun (WGS) entry which is preliminary data.</text>
</comment>
<feature type="compositionally biased region" description="Basic residues" evidence="1">
    <location>
        <begin position="1"/>
        <end position="12"/>
    </location>
</feature>